<dbReference type="SUPFAM" id="SSF56112">
    <property type="entry name" value="Protein kinase-like (PK-like)"/>
    <property type="match status" value="1"/>
</dbReference>
<dbReference type="SMART" id="SM00220">
    <property type="entry name" value="S_TKc"/>
    <property type="match status" value="1"/>
</dbReference>
<organism evidence="4 5">
    <name type="scientific">Acrobeloides nanus</name>
    <dbReference type="NCBI Taxonomy" id="290746"/>
    <lineage>
        <taxon>Eukaryota</taxon>
        <taxon>Metazoa</taxon>
        <taxon>Ecdysozoa</taxon>
        <taxon>Nematoda</taxon>
        <taxon>Chromadorea</taxon>
        <taxon>Rhabditida</taxon>
        <taxon>Tylenchina</taxon>
        <taxon>Cephalobomorpha</taxon>
        <taxon>Cephaloboidea</taxon>
        <taxon>Cephalobidae</taxon>
        <taxon>Acrobeloides</taxon>
    </lineage>
</organism>
<dbReference type="Gene3D" id="1.10.510.10">
    <property type="entry name" value="Transferase(Phosphotransferase) domain 1"/>
    <property type="match status" value="1"/>
</dbReference>
<evidence type="ECO:0000259" key="3">
    <source>
        <dbReference type="PROSITE" id="PS50011"/>
    </source>
</evidence>
<name>A0A914D9H7_9BILA</name>
<dbReference type="PROSITE" id="PS50011">
    <property type="entry name" value="PROTEIN_KINASE_DOM"/>
    <property type="match status" value="1"/>
</dbReference>
<keyword evidence="4" id="KW-1185">Reference proteome</keyword>
<sequence length="235" mass="27443">MDYMDYPLRALIQERNKQFQGLNDNVMIDTRFQLKIVDLGLARQITSYNDRSVYVTTRFYRAPEVVLFTTYEHKVDVWSIGCIFAELLTGSILCPGRDKCDQWTKIVNVVGSPDESFISKLDEQLQAHVRSMPMKEPLNFEVLFSDEVFPKNDQPFCNAKNGRDLLSRMLVIDPDLRISAAEALKIPYVSWKSHMDELSSPPRGHYDARMENVSFSIDEWKRVIFERIKDYEQNQ</sequence>
<proteinExistence type="predicted"/>
<dbReference type="InterPro" id="IPR000719">
    <property type="entry name" value="Prot_kinase_dom"/>
</dbReference>
<evidence type="ECO:0000256" key="1">
    <source>
        <dbReference type="ARBA" id="ARBA00022741"/>
    </source>
</evidence>
<evidence type="ECO:0000313" key="5">
    <source>
        <dbReference type="WBParaSite" id="ACRNAN_scaffold2082.g30185.t1"/>
    </source>
</evidence>
<dbReference type="WBParaSite" id="ACRNAN_scaffold2082.g30185.t1">
    <property type="protein sequence ID" value="ACRNAN_scaffold2082.g30185.t1"/>
    <property type="gene ID" value="ACRNAN_scaffold2082.g30185"/>
</dbReference>
<dbReference type="GO" id="GO:0005524">
    <property type="term" value="F:ATP binding"/>
    <property type="evidence" value="ECO:0007669"/>
    <property type="project" value="UniProtKB-KW"/>
</dbReference>
<evidence type="ECO:0000256" key="2">
    <source>
        <dbReference type="ARBA" id="ARBA00022840"/>
    </source>
</evidence>
<keyword evidence="1" id="KW-0547">Nucleotide-binding</keyword>
<reference evidence="5" key="1">
    <citation type="submission" date="2022-11" db="UniProtKB">
        <authorList>
            <consortium name="WormBaseParasite"/>
        </authorList>
    </citation>
    <scope>IDENTIFICATION</scope>
</reference>
<dbReference type="InterPro" id="IPR011009">
    <property type="entry name" value="Kinase-like_dom_sf"/>
</dbReference>
<dbReference type="InterPro" id="IPR050117">
    <property type="entry name" value="MAPK"/>
</dbReference>
<keyword evidence="2" id="KW-0067">ATP-binding</keyword>
<feature type="domain" description="Protein kinase" evidence="3">
    <location>
        <begin position="1"/>
        <end position="189"/>
    </location>
</feature>
<dbReference type="PANTHER" id="PTHR24055">
    <property type="entry name" value="MITOGEN-ACTIVATED PROTEIN KINASE"/>
    <property type="match status" value="1"/>
</dbReference>
<dbReference type="Gene3D" id="3.30.200.20">
    <property type="entry name" value="Phosphorylase Kinase, domain 1"/>
    <property type="match status" value="1"/>
</dbReference>
<dbReference type="Proteomes" id="UP000887540">
    <property type="component" value="Unplaced"/>
</dbReference>
<evidence type="ECO:0000313" key="4">
    <source>
        <dbReference type="Proteomes" id="UP000887540"/>
    </source>
</evidence>
<accession>A0A914D9H7</accession>
<dbReference type="Pfam" id="PF00069">
    <property type="entry name" value="Pkinase"/>
    <property type="match status" value="1"/>
</dbReference>
<protein>
    <submittedName>
        <fullName evidence="5">Protein kinase domain-containing protein</fullName>
    </submittedName>
</protein>
<dbReference type="GO" id="GO:0004672">
    <property type="term" value="F:protein kinase activity"/>
    <property type="evidence" value="ECO:0007669"/>
    <property type="project" value="InterPro"/>
</dbReference>
<dbReference type="AlphaFoldDB" id="A0A914D9H7"/>